<protein>
    <recommendedName>
        <fullName evidence="3">chorismate synthase</fullName>
        <ecNumber evidence="3">4.2.3.5</ecNumber>
    </recommendedName>
</protein>
<comment type="similarity">
    <text evidence="2">Belongs to the chorismate synthase family.</text>
</comment>
<evidence type="ECO:0000256" key="7">
    <source>
        <dbReference type="SAM" id="MobiDB-lite"/>
    </source>
</evidence>
<evidence type="ECO:0000256" key="3">
    <source>
        <dbReference type="ARBA" id="ARBA00013036"/>
    </source>
</evidence>
<dbReference type="Gene3D" id="3.60.150.10">
    <property type="entry name" value="Chorismate synthase AroC"/>
    <property type="match status" value="2"/>
</dbReference>
<comment type="pathway">
    <text evidence="1">Metabolic intermediate biosynthesis; chorismate biosynthesis; chorismate from D-erythrose 4-phosphate and phosphoenolpyruvate: step 7/7.</text>
</comment>
<dbReference type="GO" id="GO:0008652">
    <property type="term" value="P:amino acid biosynthetic process"/>
    <property type="evidence" value="ECO:0007669"/>
    <property type="project" value="UniProtKB-KW"/>
</dbReference>
<dbReference type="PANTHER" id="PTHR21085">
    <property type="entry name" value="CHORISMATE SYNTHASE"/>
    <property type="match status" value="1"/>
</dbReference>
<evidence type="ECO:0000313" key="8">
    <source>
        <dbReference type="EMBL" id="KAH0598193.1"/>
    </source>
</evidence>
<dbReference type="InterPro" id="IPR000453">
    <property type="entry name" value="Chorismate_synth"/>
</dbReference>
<dbReference type="GO" id="GO:0009073">
    <property type="term" value="P:aromatic amino acid family biosynthetic process"/>
    <property type="evidence" value="ECO:0007669"/>
    <property type="project" value="UniProtKB-KW"/>
</dbReference>
<organism evidence="8 9">
    <name type="scientific">Metarhizium humberi</name>
    <dbReference type="NCBI Taxonomy" id="2596975"/>
    <lineage>
        <taxon>Eukaryota</taxon>
        <taxon>Fungi</taxon>
        <taxon>Dikarya</taxon>
        <taxon>Ascomycota</taxon>
        <taxon>Pezizomycotina</taxon>
        <taxon>Sordariomycetes</taxon>
        <taxon>Hypocreomycetidae</taxon>
        <taxon>Hypocreales</taxon>
        <taxon>Clavicipitaceae</taxon>
        <taxon>Metarhizium</taxon>
    </lineage>
</organism>
<evidence type="ECO:0000256" key="6">
    <source>
        <dbReference type="ARBA" id="ARBA00023239"/>
    </source>
</evidence>
<dbReference type="GO" id="GO:0004107">
    <property type="term" value="F:chorismate synthase activity"/>
    <property type="evidence" value="ECO:0007669"/>
    <property type="project" value="UniProtKB-EC"/>
</dbReference>
<dbReference type="GO" id="GO:0009423">
    <property type="term" value="P:chorismate biosynthetic process"/>
    <property type="evidence" value="ECO:0007669"/>
    <property type="project" value="TreeGrafter"/>
</dbReference>
<evidence type="ECO:0000256" key="1">
    <source>
        <dbReference type="ARBA" id="ARBA00005044"/>
    </source>
</evidence>
<dbReference type="Proteomes" id="UP000764110">
    <property type="component" value="Unassembled WGS sequence"/>
</dbReference>
<dbReference type="AlphaFoldDB" id="A0A9P8MD46"/>
<dbReference type="EMBL" id="JACEFI010000005">
    <property type="protein sequence ID" value="KAH0598193.1"/>
    <property type="molecule type" value="Genomic_DNA"/>
</dbReference>
<keyword evidence="5" id="KW-0057">Aromatic amino acid biosynthesis</keyword>
<evidence type="ECO:0000256" key="4">
    <source>
        <dbReference type="ARBA" id="ARBA00022605"/>
    </source>
</evidence>
<dbReference type="Pfam" id="PF01264">
    <property type="entry name" value="Chorismate_synt"/>
    <property type="match status" value="2"/>
</dbReference>
<sequence length="217" mass="23245">MSTFGHYFRVTTAGESHGKSVSCIIDNCPLGLALVEDDIQPQLNRRRPGQSAIATPRNERNRVIIHSSTELSQHNHPRQGRRVPDAEASKRMEARVAEPRDQNDSTGGTVTYAPSGLGEPAFNKLEALIGHAMLSIPAVKGFEIGSGFLGAKINGSRHNDPFIPAPALGGAAHKTGMPRSRLHAKTNNLGGIKGGIFNGMPIFPRCLYPPPGTISQD</sequence>
<dbReference type="EC" id="4.2.3.5" evidence="3"/>
<comment type="caution">
    <text evidence="8">The sequence shown here is derived from an EMBL/GenBank/DDBJ whole genome shotgun (WGS) entry which is preliminary data.</text>
</comment>
<reference evidence="8 9" key="1">
    <citation type="submission" date="2020-07" db="EMBL/GenBank/DDBJ databases">
        <title>Metarhizium humberi genome.</title>
        <authorList>
            <person name="Lysoe E."/>
        </authorList>
    </citation>
    <scope>NUCLEOTIDE SEQUENCE [LARGE SCALE GENOMIC DNA]</scope>
    <source>
        <strain evidence="8 9">ESALQ1638</strain>
    </source>
</reference>
<keyword evidence="9" id="KW-1185">Reference proteome</keyword>
<keyword evidence="6" id="KW-0456">Lyase</keyword>
<dbReference type="GO" id="GO:0010181">
    <property type="term" value="F:FMN binding"/>
    <property type="evidence" value="ECO:0007669"/>
    <property type="project" value="TreeGrafter"/>
</dbReference>
<proteinExistence type="inferred from homology"/>
<evidence type="ECO:0000256" key="2">
    <source>
        <dbReference type="ARBA" id="ARBA00008014"/>
    </source>
</evidence>
<dbReference type="InterPro" id="IPR035904">
    <property type="entry name" value="Chorismate_synth_AroC_sf"/>
</dbReference>
<dbReference type="GO" id="GO:0005829">
    <property type="term" value="C:cytosol"/>
    <property type="evidence" value="ECO:0007669"/>
    <property type="project" value="TreeGrafter"/>
</dbReference>
<gene>
    <name evidence="8" type="ORF">MHUMG1_03487</name>
</gene>
<evidence type="ECO:0000256" key="5">
    <source>
        <dbReference type="ARBA" id="ARBA00023141"/>
    </source>
</evidence>
<dbReference type="SUPFAM" id="SSF103263">
    <property type="entry name" value="Chorismate synthase, AroC"/>
    <property type="match status" value="1"/>
</dbReference>
<dbReference type="PANTHER" id="PTHR21085:SF0">
    <property type="entry name" value="CHORISMATE SYNTHASE"/>
    <property type="match status" value="1"/>
</dbReference>
<accession>A0A9P8MD46</accession>
<feature type="region of interest" description="Disordered" evidence="7">
    <location>
        <begin position="67"/>
        <end position="113"/>
    </location>
</feature>
<keyword evidence="4" id="KW-0028">Amino-acid biosynthesis</keyword>
<name>A0A9P8MD46_9HYPO</name>
<feature type="compositionally biased region" description="Basic and acidic residues" evidence="7">
    <location>
        <begin position="82"/>
        <end position="103"/>
    </location>
</feature>
<evidence type="ECO:0000313" key="9">
    <source>
        <dbReference type="Proteomes" id="UP000764110"/>
    </source>
</evidence>